<dbReference type="AlphaFoldDB" id="A0A0U4CR93"/>
<reference evidence="2 3" key="1">
    <citation type="journal article" date="1991" name="Int. J. Syst. Bacteriol.">
        <title>Description of the erythromycin-producing bacterium Arthrobacter sp. strain NRRL B-3381 as Aeromicrobium erythreum gen. nov., sp. nov.</title>
        <authorList>
            <person name="Miller E.S."/>
            <person name="Woese C.R."/>
            <person name="Brenner S."/>
        </authorList>
    </citation>
    <scope>NUCLEOTIDE SEQUENCE [LARGE SCALE GENOMIC DNA]</scope>
    <source>
        <strain evidence="2 3">AR18</strain>
    </source>
</reference>
<dbReference type="PATRIC" id="fig|2041.4.peg.241"/>
<dbReference type="OrthoDB" id="9132139at2"/>
<evidence type="ECO:0000313" key="3">
    <source>
        <dbReference type="Proteomes" id="UP000067689"/>
    </source>
</evidence>
<evidence type="ECO:0000259" key="1">
    <source>
        <dbReference type="PROSITE" id="PS51186"/>
    </source>
</evidence>
<dbReference type="PANTHER" id="PTHR43792">
    <property type="entry name" value="GNAT FAMILY, PUTATIVE (AFU_ORTHOLOGUE AFUA_3G00765)-RELATED-RELATED"/>
    <property type="match status" value="1"/>
</dbReference>
<dbReference type="EMBL" id="CP011502">
    <property type="protein sequence ID" value="ALX03405.1"/>
    <property type="molecule type" value="Genomic_DNA"/>
</dbReference>
<dbReference type="SUPFAM" id="SSF55729">
    <property type="entry name" value="Acyl-CoA N-acyltransferases (Nat)"/>
    <property type="match status" value="1"/>
</dbReference>
<dbReference type="RefSeq" id="WP_067853543.1">
    <property type="nucleotide sequence ID" value="NZ_CP011502.1"/>
</dbReference>
<organism evidence="2 3">
    <name type="scientific">Aeromicrobium erythreum</name>
    <dbReference type="NCBI Taxonomy" id="2041"/>
    <lineage>
        <taxon>Bacteria</taxon>
        <taxon>Bacillati</taxon>
        <taxon>Actinomycetota</taxon>
        <taxon>Actinomycetes</taxon>
        <taxon>Propionibacteriales</taxon>
        <taxon>Nocardioidaceae</taxon>
        <taxon>Aeromicrobium</taxon>
    </lineage>
</organism>
<sequence length="198" mass="22392">MPDLDPRRPRLADLTWPRHTARTTLRPLTLDDVDAVLAYRGDPDVNRWLGRPARTREELVASHFGADDLLDALAVEVDGRVVGDTMVTVGDAWGQKDVREQARRTVAVLAWVLAPSHHGRGLMTEAVEELLRISVEELGVRRVVAECFAANKPSWRLMERVGMRREAHTRQDALHRDLGWVDGLAYAILADEWRSRHA</sequence>
<name>A0A0U4CR93_9ACTN</name>
<dbReference type="Proteomes" id="UP000067689">
    <property type="component" value="Chromosome"/>
</dbReference>
<dbReference type="KEGG" id="aer:AERYTH_01165"/>
<dbReference type="Gene3D" id="3.40.630.30">
    <property type="match status" value="1"/>
</dbReference>
<dbReference type="PROSITE" id="PS51186">
    <property type="entry name" value="GNAT"/>
    <property type="match status" value="1"/>
</dbReference>
<keyword evidence="3" id="KW-1185">Reference proteome</keyword>
<gene>
    <name evidence="2" type="ORF">AERYTH_01165</name>
</gene>
<dbReference type="InterPro" id="IPR000182">
    <property type="entry name" value="GNAT_dom"/>
</dbReference>
<dbReference type="InterPro" id="IPR051531">
    <property type="entry name" value="N-acetyltransferase"/>
</dbReference>
<dbReference type="STRING" id="2041.AERYTH_01165"/>
<dbReference type="PANTHER" id="PTHR43792:SF1">
    <property type="entry name" value="N-ACETYLTRANSFERASE DOMAIN-CONTAINING PROTEIN"/>
    <property type="match status" value="1"/>
</dbReference>
<protein>
    <recommendedName>
        <fullName evidence="1">N-acetyltransferase domain-containing protein</fullName>
    </recommendedName>
</protein>
<accession>A0A0U4CR93</accession>
<proteinExistence type="predicted"/>
<evidence type="ECO:0000313" key="2">
    <source>
        <dbReference type="EMBL" id="ALX03405.1"/>
    </source>
</evidence>
<feature type="domain" description="N-acetyltransferase" evidence="1">
    <location>
        <begin position="23"/>
        <end position="191"/>
    </location>
</feature>
<dbReference type="InterPro" id="IPR016181">
    <property type="entry name" value="Acyl_CoA_acyltransferase"/>
</dbReference>
<dbReference type="Pfam" id="PF13302">
    <property type="entry name" value="Acetyltransf_3"/>
    <property type="match status" value="1"/>
</dbReference>
<dbReference type="GO" id="GO:0016747">
    <property type="term" value="F:acyltransferase activity, transferring groups other than amino-acyl groups"/>
    <property type="evidence" value="ECO:0007669"/>
    <property type="project" value="InterPro"/>
</dbReference>